<reference evidence="1" key="1">
    <citation type="journal article" date="2014" name="Front. Microbiol.">
        <title>High frequency of phylogenetically diverse reductive dehalogenase-homologous genes in deep subseafloor sedimentary metagenomes.</title>
        <authorList>
            <person name="Kawai M."/>
            <person name="Futagami T."/>
            <person name="Toyoda A."/>
            <person name="Takaki Y."/>
            <person name="Nishi S."/>
            <person name="Hori S."/>
            <person name="Arai W."/>
            <person name="Tsubouchi T."/>
            <person name="Morono Y."/>
            <person name="Uchiyama I."/>
            <person name="Ito T."/>
            <person name="Fujiyama A."/>
            <person name="Inagaki F."/>
            <person name="Takami H."/>
        </authorList>
    </citation>
    <scope>NUCLEOTIDE SEQUENCE</scope>
    <source>
        <strain evidence="1">Expedition CK06-06</strain>
    </source>
</reference>
<proteinExistence type="predicted"/>
<evidence type="ECO:0000313" key="1">
    <source>
        <dbReference type="EMBL" id="GAG29370.1"/>
    </source>
</evidence>
<dbReference type="EMBL" id="BARS01049068">
    <property type="protein sequence ID" value="GAG29370.1"/>
    <property type="molecule type" value="Genomic_DNA"/>
</dbReference>
<feature type="non-terminal residue" evidence="1">
    <location>
        <position position="1"/>
    </location>
</feature>
<sequence>KKKILKDGLGDLALHAGKVKSLIPLKLSRPSLDAVRDLLPKWRDPQTLQLLDILARPYHAFYDFGAEWSLGQLKKICEEENLPLPGPDDR</sequence>
<accession>X0WFC9</accession>
<name>X0WFC9_9ZZZZ</name>
<comment type="caution">
    <text evidence="1">The sequence shown here is derived from an EMBL/GenBank/DDBJ whole genome shotgun (WGS) entry which is preliminary data.</text>
</comment>
<gene>
    <name evidence="1" type="ORF">S01H1_73440</name>
</gene>
<dbReference type="AlphaFoldDB" id="X0WFC9"/>
<protein>
    <submittedName>
        <fullName evidence="1">Uncharacterized protein</fullName>
    </submittedName>
</protein>
<organism evidence="1">
    <name type="scientific">marine sediment metagenome</name>
    <dbReference type="NCBI Taxonomy" id="412755"/>
    <lineage>
        <taxon>unclassified sequences</taxon>
        <taxon>metagenomes</taxon>
        <taxon>ecological metagenomes</taxon>
    </lineage>
</organism>